<comment type="subcellular location">
    <subcellularLocation>
        <location evidence="1">Cell inner membrane</location>
        <topology evidence="1">Peripheral membrane protein</topology>
    </subcellularLocation>
</comment>
<sequence length="329" mass="35545">MTEPLVEARALRKVYVVRRGIFGRVSNTCAVDNVSLEIAKGETLGLVGESGSGKSTTGRLVLGLEETDAGEVRFGGAPMPAIGSEGWRSHRARAQMIYQDPLGALDRRLTILDQVREPLDIHGVGERSEREQMAIELLRSVDLSADHGRRHPGELSGGQRQRAVLARALATRPEFLVCDEPVSALDVSIQAQVVNLLCDLQGRLGLTMLFISHDLRVVRQVSRRVAVMYLGQIVETGSADDLFATPFHPYTRALVSASPAPGRRSAGRIVLQGDPPNPTHRPSGCAFHPRCPSALPECRIAQPTLSRPSATRSVACHLYAGEQSGRSAA</sequence>
<dbReference type="GO" id="GO:0005886">
    <property type="term" value="C:plasma membrane"/>
    <property type="evidence" value="ECO:0007669"/>
    <property type="project" value="UniProtKB-SubCell"/>
</dbReference>
<dbReference type="KEGG" id="bsei:KMZ68_03220"/>
<gene>
    <name evidence="8" type="ORF">KMZ68_03220</name>
</gene>
<dbReference type="PANTHER" id="PTHR43776">
    <property type="entry name" value="TRANSPORT ATP-BINDING PROTEIN"/>
    <property type="match status" value="1"/>
</dbReference>
<evidence type="ECO:0000313" key="8">
    <source>
        <dbReference type="EMBL" id="QWG18909.1"/>
    </source>
</evidence>
<dbReference type="InterPro" id="IPR013563">
    <property type="entry name" value="Oligopep_ABC_C"/>
</dbReference>
<protein>
    <submittedName>
        <fullName evidence="8">ABC transporter ATP-binding protein</fullName>
    </submittedName>
</protein>
<dbReference type="GO" id="GO:0055085">
    <property type="term" value="P:transmembrane transport"/>
    <property type="evidence" value="ECO:0007669"/>
    <property type="project" value="UniProtKB-ARBA"/>
</dbReference>
<dbReference type="PANTHER" id="PTHR43776:SF7">
    <property type="entry name" value="D,D-DIPEPTIDE TRANSPORT ATP-BINDING PROTEIN DDPF-RELATED"/>
    <property type="match status" value="1"/>
</dbReference>
<dbReference type="GO" id="GO:0015833">
    <property type="term" value="P:peptide transport"/>
    <property type="evidence" value="ECO:0007669"/>
    <property type="project" value="InterPro"/>
</dbReference>
<evidence type="ECO:0000256" key="4">
    <source>
        <dbReference type="ARBA" id="ARBA00022741"/>
    </source>
</evidence>
<keyword evidence="3" id="KW-0813">Transport</keyword>
<dbReference type="AlphaFoldDB" id="A0A975NQT6"/>
<dbReference type="RefSeq" id="WP_215614463.1">
    <property type="nucleotide sequence ID" value="NZ_CP076135.1"/>
</dbReference>
<dbReference type="GO" id="GO:0016887">
    <property type="term" value="F:ATP hydrolysis activity"/>
    <property type="evidence" value="ECO:0007669"/>
    <property type="project" value="InterPro"/>
</dbReference>
<dbReference type="PROSITE" id="PS50893">
    <property type="entry name" value="ABC_TRANSPORTER_2"/>
    <property type="match status" value="1"/>
</dbReference>
<reference evidence="8" key="1">
    <citation type="submission" date="2021-06" db="EMBL/GenBank/DDBJ databases">
        <title>Bradyrhizobium sp. S2-11-2 Genome sequencing.</title>
        <authorList>
            <person name="Jin L."/>
        </authorList>
    </citation>
    <scope>NUCLEOTIDE SEQUENCE</scope>
    <source>
        <strain evidence="8">S2-11-2</strain>
    </source>
</reference>
<proteinExistence type="inferred from homology"/>
<dbReference type="Pfam" id="PF08352">
    <property type="entry name" value="oligo_HPY"/>
    <property type="match status" value="1"/>
</dbReference>
<dbReference type="InterPro" id="IPR027417">
    <property type="entry name" value="P-loop_NTPase"/>
</dbReference>
<comment type="similarity">
    <text evidence="2">Belongs to the ABC transporter superfamily.</text>
</comment>
<evidence type="ECO:0000256" key="6">
    <source>
        <dbReference type="ARBA" id="ARBA00024722"/>
    </source>
</evidence>
<dbReference type="Gene3D" id="3.40.50.300">
    <property type="entry name" value="P-loop containing nucleotide triphosphate hydrolases"/>
    <property type="match status" value="1"/>
</dbReference>
<keyword evidence="4" id="KW-0547">Nucleotide-binding</keyword>
<dbReference type="InterPro" id="IPR003439">
    <property type="entry name" value="ABC_transporter-like_ATP-bd"/>
</dbReference>
<dbReference type="Proteomes" id="UP000680805">
    <property type="component" value="Chromosome"/>
</dbReference>
<feature type="domain" description="ABC transporter" evidence="7">
    <location>
        <begin position="11"/>
        <end position="255"/>
    </location>
</feature>
<dbReference type="Pfam" id="PF00005">
    <property type="entry name" value="ABC_tran"/>
    <property type="match status" value="1"/>
</dbReference>
<comment type="function">
    <text evidence="6">Involved in beta-(1--&gt;2)glucan export. Transmembrane domains (TMD) form a pore in the inner membrane and the ATP-binding domain (NBD) is responsible for energy generation.</text>
</comment>
<dbReference type="NCBIfam" id="TIGR01727">
    <property type="entry name" value="oligo_HPY"/>
    <property type="match status" value="1"/>
</dbReference>
<evidence type="ECO:0000256" key="1">
    <source>
        <dbReference type="ARBA" id="ARBA00004417"/>
    </source>
</evidence>
<dbReference type="PROSITE" id="PS00211">
    <property type="entry name" value="ABC_TRANSPORTER_1"/>
    <property type="match status" value="1"/>
</dbReference>
<dbReference type="InterPro" id="IPR003593">
    <property type="entry name" value="AAA+_ATPase"/>
</dbReference>
<evidence type="ECO:0000256" key="2">
    <source>
        <dbReference type="ARBA" id="ARBA00005417"/>
    </source>
</evidence>
<evidence type="ECO:0000259" key="7">
    <source>
        <dbReference type="PROSITE" id="PS50893"/>
    </source>
</evidence>
<evidence type="ECO:0000256" key="3">
    <source>
        <dbReference type="ARBA" id="ARBA00022448"/>
    </source>
</evidence>
<organism evidence="8 9">
    <name type="scientific">Bradyrhizobium sediminis</name>
    <dbReference type="NCBI Taxonomy" id="2840469"/>
    <lineage>
        <taxon>Bacteria</taxon>
        <taxon>Pseudomonadati</taxon>
        <taxon>Pseudomonadota</taxon>
        <taxon>Alphaproteobacteria</taxon>
        <taxon>Hyphomicrobiales</taxon>
        <taxon>Nitrobacteraceae</taxon>
        <taxon>Bradyrhizobium</taxon>
    </lineage>
</organism>
<name>A0A975NQT6_9BRAD</name>
<dbReference type="InterPro" id="IPR017871">
    <property type="entry name" value="ABC_transporter-like_CS"/>
</dbReference>
<dbReference type="FunFam" id="3.40.50.300:FF:000016">
    <property type="entry name" value="Oligopeptide ABC transporter ATP-binding component"/>
    <property type="match status" value="1"/>
</dbReference>
<dbReference type="EMBL" id="CP076135">
    <property type="protein sequence ID" value="QWG18909.1"/>
    <property type="molecule type" value="Genomic_DNA"/>
</dbReference>
<dbReference type="CDD" id="cd03257">
    <property type="entry name" value="ABC_NikE_OppD_transporters"/>
    <property type="match status" value="1"/>
</dbReference>
<evidence type="ECO:0000256" key="5">
    <source>
        <dbReference type="ARBA" id="ARBA00022840"/>
    </source>
</evidence>
<keyword evidence="5 8" id="KW-0067">ATP-binding</keyword>
<dbReference type="InterPro" id="IPR050319">
    <property type="entry name" value="ABC_transp_ATP-bind"/>
</dbReference>
<evidence type="ECO:0000313" key="9">
    <source>
        <dbReference type="Proteomes" id="UP000680805"/>
    </source>
</evidence>
<accession>A0A975NQT6</accession>
<dbReference type="GO" id="GO:0005524">
    <property type="term" value="F:ATP binding"/>
    <property type="evidence" value="ECO:0007669"/>
    <property type="project" value="UniProtKB-KW"/>
</dbReference>
<dbReference type="SMART" id="SM00382">
    <property type="entry name" value="AAA"/>
    <property type="match status" value="1"/>
</dbReference>
<dbReference type="SUPFAM" id="SSF52540">
    <property type="entry name" value="P-loop containing nucleoside triphosphate hydrolases"/>
    <property type="match status" value="1"/>
</dbReference>